<organism evidence="1 2">
    <name type="scientific">Toxoplasma gondii</name>
    <dbReference type="NCBI Taxonomy" id="5811"/>
    <lineage>
        <taxon>Eukaryota</taxon>
        <taxon>Sar</taxon>
        <taxon>Alveolata</taxon>
        <taxon>Apicomplexa</taxon>
        <taxon>Conoidasida</taxon>
        <taxon>Coccidia</taxon>
        <taxon>Eucoccidiorida</taxon>
        <taxon>Eimeriorina</taxon>
        <taxon>Sarcocystidae</taxon>
        <taxon>Toxoplasma</taxon>
    </lineage>
</organism>
<reference evidence="1 2" key="1">
    <citation type="submission" date="2020-03" db="EMBL/GenBank/DDBJ databases">
        <title>Genome sequence of Toxoplasma gondii RH-88 strain.</title>
        <authorList>
            <person name="Lorenzi H.A."/>
            <person name="Venepally P."/>
            <person name="Rozenberg A."/>
            <person name="Sibley D."/>
        </authorList>
    </citation>
    <scope>NUCLEOTIDE SEQUENCE [LARGE SCALE GENOMIC DNA]</scope>
    <source>
        <strain evidence="1 2">RH-88</strain>
    </source>
</reference>
<evidence type="ECO:0000313" key="1">
    <source>
        <dbReference type="EMBL" id="KAF4641253.1"/>
    </source>
</evidence>
<comment type="caution">
    <text evidence="1">The sequence shown here is derived from an EMBL/GenBank/DDBJ whole genome shotgun (WGS) entry which is preliminary data.</text>
</comment>
<dbReference type="EMBL" id="JAAUHK010000194">
    <property type="protein sequence ID" value="KAF4641253.1"/>
    <property type="molecule type" value="Genomic_DNA"/>
</dbReference>
<dbReference type="AlphaFoldDB" id="A0A7J6K1G8"/>
<gene>
    <name evidence="1" type="ORF">TGRH88_070630</name>
</gene>
<name>A0A7J6K1G8_TOXGO</name>
<protein>
    <submittedName>
        <fullName evidence="1">Uncharacterized protein</fullName>
    </submittedName>
</protein>
<sequence length="70" mass="7540">MHARVSCRSLYTKWQNREVTTAKSTNIPSHALVKKDILSLLRNPKSDEIGGGTSVLGSLGGGNSRCLSLK</sequence>
<dbReference type="Proteomes" id="UP000557509">
    <property type="component" value="Unassembled WGS sequence"/>
</dbReference>
<proteinExistence type="predicted"/>
<evidence type="ECO:0000313" key="2">
    <source>
        <dbReference type="Proteomes" id="UP000557509"/>
    </source>
</evidence>
<accession>A0A7J6K1G8</accession>
<keyword evidence="2" id="KW-1185">Reference proteome</keyword>